<evidence type="ECO:0000256" key="1">
    <source>
        <dbReference type="SAM" id="MobiDB-lite"/>
    </source>
</evidence>
<dbReference type="OrthoDB" id="44061at2759"/>
<sequence>MCCVYVKLLFLILWIYSIECDDFEKAEPLNKVRYRNSRTCKHRPYSAFEPFYRQSILESPVYLVFIVLLGILFGLMFLGLLKGLLGMLGSKTVGEYGMGMLIDLPKPLDSYQEKELRNRSVCYDVVGWPVHPDTGERTVRMLPIQSEFCLNIIFFLAYPLAILLKLCSLCCCISDYKGEEDACFREVNVIKCKSSRKNAGGPQLDMYKEHDLREAKDTNYVINCMRQSQMSLGKFHQFSDITSQAVRPQILCVEPGDISIRANEPPPDPFESLSGLTTKQPLIS</sequence>
<keyword evidence="2" id="KW-1133">Transmembrane helix</keyword>
<name>N6UI16_DENPD</name>
<feature type="chain" id="PRO_5009708125" evidence="3">
    <location>
        <begin position="21"/>
        <end position="284"/>
    </location>
</feature>
<feature type="non-terminal residue" evidence="4">
    <location>
        <position position="1"/>
    </location>
</feature>
<gene>
    <name evidence="4" type="ORF">YQE_02206</name>
</gene>
<keyword evidence="2" id="KW-0472">Membrane</keyword>
<feature type="transmembrane region" description="Helical" evidence="2">
    <location>
        <begin position="61"/>
        <end position="81"/>
    </location>
</feature>
<dbReference type="EMBL" id="KB740098">
    <property type="protein sequence ID" value="ENN81390.1"/>
    <property type="molecule type" value="Genomic_DNA"/>
</dbReference>
<proteinExistence type="predicted"/>
<dbReference type="AlphaFoldDB" id="N6UI16"/>
<reference evidence="4" key="1">
    <citation type="journal article" date="2013" name="Genome Biol.">
        <title>Draft genome of the mountain pine beetle, Dendroctonus ponderosae Hopkins, a major forest pest.</title>
        <authorList>
            <person name="Keeling C.I."/>
            <person name="Yuen M.M."/>
            <person name="Liao N.Y."/>
            <person name="Docking T.R."/>
            <person name="Chan S.K."/>
            <person name="Taylor G.A."/>
            <person name="Palmquist D.L."/>
            <person name="Jackman S.D."/>
            <person name="Nguyen A."/>
            <person name="Li M."/>
            <person name="Henderson H."/>
            <person name="Janes J.K."/>
            <person name="Zhao Y."/>
            <person name="Pandoh P."/>
            <person name="Moore R."/>
            <person name="Sperling F.A."/>
            <person name="Huber D.P."/>
            <person name="Birol I."/>
            <person name="Jones S.J."/>
            <person name="Bohlmann J."/>
        </authorList>
    </citation>
    <scope>NUCLEOTIDE SEQUENCE</scope>
</reference>
<protein>
    <submittedName>
        <fullName evidence="4">Uncharacterized protein</fullName>
    </submittedName>
</protein>
<dbReference type="HOGENOM" id="CLU_980956_0_0_1"/>
<keyword evidence="3" id="KW-0732">Signal</keyword>
<keyword evidence="2" id="KW-0812">Transmembrane</keyword>
<evidence type="ECO:0000313" key="4">
    <source>
        <dbReference type="EMBL" id="ENN81390.1"/>
    </source>
</evidence>
<accession>N6UI16</accession>
<feature type="region of interest" description="Disordered" evidence="1">
    <location>
        <begin position="263"/>
        <end position="284"/>
    </location>
</feature>
<evidence type="ECO:0000256" key="2">
    <source>
        <dbReference type="SAM" id="Phobius"/>
    </source>
</evidence>
<evidence type="ECO:0000256" key="3">
    <source>
        <dbReference type="SAM" id="SignalP"/>
    </source>
</evidence>
<organism evidence="4">
    <name type="scientific">Dendroctonus ponderosae</name>
    <name type="common">Mountain pine beetle</name>
    <dbReference type="NCBI Taxonomy" id="77166"/>
    <lineage>
        <taxon>Eukaryota</taxon>
        <taxon>Metazoa</taxon>
        <taxon>Ecdysozoa</taxon>
        <taxon>Arthropoda</taxon>
        <taxon>Hexapoda</taxon>
        <taxon>Insecta</taxon>
        <taxon>Pterygota</taxon>
        <taxon>Neoptera</taxon>
        <taxon>Endopterygota</taxon>
        <taxon>Coleoptera</taxon>
        <taxon>Polyphaga</taxon>
        <taxon>Cucujiformia</taxon>
        <taxon>Curculionidae</taxon>
        <taxon>Scolytinae</taxon>
        <taxon>Dendroctonus</taxon>
    </lineage>
</organism>
<feature type="compositionally biased region" description="Polar residues" evidence="1">
    <location>
        <begin position="274"/>
        <end position="284"/>
    </location>
</feature>
<feature type="signal peptide" evidence="3">
    <location>
        <begin position="1"/>
        <end position="20"/>
    </location>
</feature>